<comment type="caution">
    <text evidence="1">The sequence shown here is derived from an EMBL/GenBank/DDBJ whole genome shotgun (WGS) entry which is preliminary data.</text>
</comment>
<dbReference type="Pfam" id="PF15891">
    <property type="entry name" value="Nuc_deoxyri_tr2"/>
    <property type="match status" value="1"/>
</dbReference>
<proteinExistence type="predicted"/>
<dbReference type="InterPro" id="IPR039470">
    <property type="entry name" value="Nuc_deoxyri_tr2"/>
</dbReference>
<organism evidence="1 2">
    <name type="scientific">Actinoplanes digitatis</name>
    <dbReference type="NCBI Taxonomy" id="1868"/>
    <lineage>
        <taxon>Bacteria</taxon>
        <taxon>Bacillati</taxon>
        <taxon>Actinomycetota</taxon>
        <taxon>Actinomycetes</taxon>
        <taxon>Micromonosporales</taxon>
        <taxon>Micromonosporaceae</taxon>
        <taxon>Actinoplanes</taxon>
    </lineage>
</organism>
<evidence type="ECO:0000313" key="2">
    <source>
        <dbReference type="Proteomes" id="UP000578112"/>
    </source>
</evidence>
<name>A0A7W7HSC1_9ACTN</name>
<keyword evidence="2" id="KW-1185">Reference proteome</keyword>
<evidence type="ECO:0000313" key="1">
    <source>
        <dbReference type="EMBL" id="MBB4759901.1"/>
    </source>
</evidence>
<reference evidence="1 2" key="1">
    <citation type="submission" date="2020-08" db="EMBL/GenBank/DDBJ databases">
        <title>Sequencing the genomes of 1000 actinobacteria strains.</title>
        <authorList>
            <person name="Klenk H.-P."/>
        </authorList>
    </citation>
    <scope>NUCLEOTIDE SEQUENCE [LARGE SCALE GENOMIC DNA]</scope>
    <source>
        <strain evidence="1 2">DSM 43149</strain>
    </source>
</reference>
<dbReference type="Proteomes" id="UP000578112">
    <property type="component" value="Unassembled WGS sequence"/>
</dbReference>
<accession>A0A7W7HSC1</accession>
<sequence>MTTVVVAPERPVPSPRPGIFLAGGISGVRDWQREAIDYLRPLWPAIYNPRRVNFPMGDDAEGVRQIRWEFDQLAAAAAILFWFSSETTQPIALYELGRWAASDKPLVVGADPGYERRFDVVQQLGLARPGLTVHADLASTCAATSTTKSTWSGA</sequence>
<dbReference type="RefSeq" id="WP_184989254.1">
    <property type="nucleotide sequence ID" value="NZ_BOMK01000050.1"/>
</dbReference>
<protein>
    <recommendedName>
        <fullName evidence="3">Nucleoside 2-deoxyribosyltransferase</fullName>
    </recommendedName>
</protein>
<dbReference type="AlphaFoldDB" id="A0A7W7HSC1"/>
<dbReference type="EMBL" id="JACHNH010000001">
    <property type="protein sequence ID" value="MBB4759901.1"/>
    <property type="molecule type" value="Genomic_DNA"/>
</dbReference>
<dbReference type="Gene3D" id="3.40.50.450">
    <property type="match status" value="1"/>
</dbReference>
<gene>
    <name evidence="1" type="ORF">BJ971_000457</name>
</gene>
<evidence type="ECO:0008006" key="3">
    <source>
        <dbReference type="Google" id="ProtNLM"/>
    </source>
</evidence>